<name>A0ABU4XHR7_9HYPH</name>
<keyword evidence="4" id="KW-1185">Reference proteome</keyword>
<sequence>MRGRNNNGGGGNNNRKGPNPLTRNYESNGPDVKIRGSAQQIAEKYAALARDAQSSGDRVMAENYLQHAEHYNRIIAAAQAQMPIQNAQQNRDDFDDDVDEDRDEFDTAGNANAGESQAAANGSGPQPVIEGTPAELGFNQENGRDNNRRDGRDRHRDRRNGAYGQYGQNGQRGDNGQRDGGQRDGGQRGEGQRGEHGGQPFDQNRRSEVQAQPEGSAEDLAEQAPLFDSLSPAGLAAQAERNEAGADNGGGRRQRRPRRGRGNAEQGYGAERTNADEGNAGRAVSPADEGNAADSGSDAVATAAKEVNAAPSENGAGETTSGISESAVADANN</sequence>
<accession>A0ABU4XHR7</accession>
<feature type="region of interest" description="Disordered" evidence="1">
    <location>
        <begin position="82"/>
        <end position="333"/>
    </location>
</feature>
<dbReference type="Proteomes" id="UP001271780">
    <property type="component" value="Unassembled WGS sequence"/>
</dbReference>
<feature type="compositionally biased region" description="Basic and acidic residues" evidence="1">
    <location>
        <begin position="142"/>
        <end position="154"/>
    </location>
</feature>
<dbReference type="EMBL" id="JAVIIZ010000009">
    <property type="protein sequence ID" value="MDX8473573.1"/>
    <property type="molecule type" value="Genomic_DNA"/>
</dbReference>
<feature type="compositionally biased region" description="Basic and acidic residues" evidence="1">
    <location>
        <begin position="175"/>
        <end position="196"/>
    </location>
</feature>
<reference evidence="3 4" key="1">
    <citation type="submission" date="2023-08" db="EMBL/GenBank/DDBJ databases">
        <title>Implementing the SeqCode for naming new Mesorhizobium species isolated from Vachellia karroo root nodules.</title>
        <authorList>
            <person name="Van Lill M."/>
        </authorList>
    </citation>
    <scope>NUCLEOTIDE SEQUENCE [LARGE SCALE GENOMIC DNA]</scope>
    <source>
        <strain evidence="3 4">VK23A</strain>
    </source>
</reference>
<dbReference type="InterPro" id="IPR025430">
    <property type="entry name" value="DUF4167"/>
</dbReference>
<evidence type="ECO:0000313" key="3">
    <source>
        <dbReference type="EMBL" id="MDX8473573.1"/>
    </source>
</evidence>
<feature type="compositionally biased region" description="Low complexity" evidence="1">
    <location>
        <begin position="299"/>
        <end position="310"/>
    </location>
</feature>
<organism evidence="3 4">
    <name type="scientific">Mesorhizobium dulcispinae</name>
    <dbReference type="NCBI Taxonomy" id="3072316"/>
    <lineage>
        <taxon>Bacteria</taxon>
        <taxon>Pseudomonadati</taxon>
        <taxon>Pseudomonadota</taxon>
        <taxon>Alphaproteobacteria</taxon>
        <taxon>Hyphomicrobiales</taxon>
        <taxon>Phyllobacteriaceae</taxon>
        <taxon>Mesorhizobium</taxon>
    </lineage>
</organism>
<feature type="region of interest" description="Disordered" evidence="1">
    <location>
        <begin position="1"/>
        <end position="32"/>
    </location>
</feature>
<feature type="compositionally biased region" description="Basic residues" evidence="1">
    <location>
        <begin position="252"/>
        <end position="261"/>
    </location>
</feature>
<evidence type="ECO:0000259" key="2">
    <source>
        <dbReference type="Pfam" id="PF13763"/>
    </source>
</evidence>
<dbReference type="Pfam" id="PF13763">
    <property type="entry name" value="DUF4167"/>
    <property type="match status" value="1"/>
</dbReference>
<comment type="caution">
    <text evidence="3">The sequence shown here is derived from an EMBL/GenBank/DDBJ whole genome shotgun (WGS) entry which is preliminary data.</text>
</comment>
<dbReference type="RefSeq" id="WP_320317200.1">
    <property type="nucleotide sequence ID" value="NZ_JAVIIX010000008.1"/>
</dbReference>
<protein>
    <submittedName>
        <fullName evidence="3">DUF4167 domain-containing protein</fullName>
    </submittedName>
</protein>
<feature type="compositionally biased region" description="Polar residues" evidence="1">
    <location>
        <begin position="109"/>
        <end position="124"/>
    </location>
</feature>
<feature type="compositionally biased region" description="Acidic residues" evidence="1">
    <location>
        <begin position="93"/>
        <end position="106"/>
    </location>
</feature>
<feature type="domain" description="DUF4167" evidence="2">
    <location>
        <begin position="2"/>
        <end position="81"/>
    </location>
</feature>
<evidence type="ECO:0000256" key="1">
    <source>
        <dbReference type="SAM" id="MobiDB-lite"/>
    </source>
</evidence>
<gene>
    <name evidence="3" type="ORF">RFM27_15950</name>
</gene>
<feature type="compositionally biased region" description="Gly residues" evidence="1">
    <location>
        <begin position="1"/>
        <end position="12"/>
    </location>
</feature>
<evidence type="ECO:0000313" key="4">
    <source>
        <dbReference type="Proteomes" id="UP001271780"/>
    </source>
</evidence>
<feature type="compositionally biased region" description="Low complexity" evidence="1">
    <location>
        <begin position="161"/>
        <end position="174"/>
    </location>
</feature>
<proteinExistence type="predicted"/>